<dbReference type="Proteomes" id="UP001143347">
    <property type="component" value="Unassembled WGS sequence"/>
</dbReference>
<evidence type="ECO:0000313" key="1">
    <source>
        <dbReference type="EMBL" id="MCX2966309.1"/>
    </source>
</evidence>
<evidence type="ECO:0000313" key="2">
    <source>
        <dbReference type="Proteomes" id="UP001143347"/>
    </source>
</evidence>
<keyword evidence="2" id="KW-1185">Reference proteome</keyword>
<gene>
    <name evidence="1" type="ORF">OSB52_19690</name>
</gene>
<dbReference type="RefSeq" id="WP_266063220.1">
    <property type="nucleotide sequence ID" value="NZ_JAPKFM010000025.1"/>
</dbReference>
<name>A0A9X3D6Z5_9ACTN</name>
<comment type="caution">
    <text evidence="1">The sequence shown here is derived from an EMBL/GenBank/DDBJ whole genome shotgun (WGS) entry which is preliminary data.</text>
</comment>
<reference evidence="1" key="1">
    <citation type="submission" date="2022-10" db="EMBL/GenBank/DDBJ databases">
        <title>WGS of marine actinomycetes from Thailand.</title>
        <authorList>
            <person name="Thawai C."/>
        </authorList>
    </citation>
    <scope>NUCLEOTIDE SEQUENCE</scope>
    <source>
        <strain evidence="1">SW21</strain>
    </source>
</reference>
<accession>A0A9X3D6Z5</accession>
<organism evidence="1 2">
    <name type="scientific">Gordonia aquimaris</name>
    <dbReference type="NCBI Taxonomy" id="2984863"/>
    <lineage>
        <taxon>Bacteria</taxon>
        <taxon>Bacillati</taxon>
        <taxon>Actinomycetota</taxon>
        <taxon>Actinomycetes</taxon>
        <taxon>Mycobacteriales</taxon>
        <taxon>Gordoniaceae</taxon>
        <taxon>Gordonia</taxon>
    </lineage>
</organism>
<proteinExistence type="predicted"/>
<dbReference type="EMBL" id="JAPKFM010000025">
    <property type="protein sequence ID" value="MCX2966309.1"/>
    <property type="molecule type" value="Genomic_DNA"/>
</dbReference>
<protein>
    <submittedName>
        <fullName evidence="1">Uncharacterized protein</fullName>
    </submittedName>
</protein>
<sequence length="273" mass="30309">MYELQLTIDEYHLFVALPDSREALGNTAARTYLGWNRLRYDRARAGLLEKQLVVRARGRGGALRRAPVTDDSDVSVDDAACSATIRPPVAETELYEPILATLKTGWAEDRGFNALVIEETAHQGRRPTGGYWTRPDLVAVGMKTFKHVPHQQFEIVTFEVNPMAKLNVIAVFEALAHRRASTHAYVLIEMRNELTDAYVETLGNVQQAATEHGVGVIVFDDPADYETWEEVVVAERSGTPPEMLNDFIETQVSQPGQQTIETAIARGRCSVAG</sequence>
<dbReference type="AlphaFoldDB" id="A0A9X3D6Z5"/>